<dbReference type="Pfam" id="PF07396">
    <property type="entry name" value="Porin_O_P"/>
    <property type="match status" value="1"/>
</dbReference>
<dbReference type="InterPro" id="IPR023614">
    <property type="entry name" value="Porin_dom_sf"/>
</dbReference>
<feature type="signal peptide" evidence="1">
    <location>
        <begin position="1"/>
        <end position="27"/>
    </location>
</feature>
<keyword evidence="3" id="KW-1185">Reference proteome</keyword>
<protein>
    <submittedName>
        <fullName evidence="2">Porin</fullName>
    </submittedName>
</protein>
<reference evidence="2 3" key="1">
    <citation type="submission" date="2018-10" db="EMBL/GenBank/DDBJ databases">
        <authorList>
            <person name="Chen W.-M."/>
        </authorList>
    </citation>
    <scope>NUCLEOTIDE SEQUENCE [LARGE SCALE GENOMIC DNA]</scope>
    <source>
        <strain evidence="2 3">H-5</strain>
    </source>
</reference>
<dbReference type="SUPFAM" id="SSF56935">
    <property type="entry name" value="Porins"/>
    <property type="match status" value="1"/>
</dbReference>
<feature type="chain" id="PRO_5018102173" evidence="1">
    <location>
        <begin position="28"/>
        <end position="371"/>
    </location>
</feature>
<name>A0A3N0V0Q2_9PROT</name>
<dbReference type="RefSeq" id="WP_123237242.1">
    <property type="nucleotide sequence ID" value="NZ_RJVP01000003.1"/>
</dbReference>
<gene>
    <name evidence="2" type="ORF">ED236_06960</name>
</gene>
<organism evidence="2 3">
    <name type="scientific">Pseudomethylobacillus aquaticus</name>
    <dbReference type="NCBI Taxonomy" id="2676064"/>
    <lineage>
        <taxon>Bacteria</taxon>
        <taxon>Pseudomonadati</taxon>
        <taxon>Pseudomonadota</taxon>
        <taxon>Betaproteobacteria</taxon>
        <taxon>Nitrosomonadales</taxon>
        <taxon>Methylophilaceae</taxon>
        <taxon>Pseudomethylobacillus</taxon>
    </lineage>
</organism>
<keyword evidence="1" id="KW-0732">Signal</keyword>
<proteinExistence type="predicted"/>
<dbReference type="EMBL" id="RJVP01000003">
    <property type="protein sequence ID" value="ROH86182.1"/>
    <property type="molecule type" value="Genomic_DNA"/>
</dbReference>
<evidence type="ECO:0000313" key="3">
    <source>
        <dbReference type="Proteomes" id="UP000275137"/>
    </source>
</evidence>
<dbReference type="Gene3D" id="2.40.160.10">
    <property type="entry name" value="Porin"/>
    <property type="match status" value="1"/>
</dbReference>
<accession>A0A3N0V0Q2</accession>
<dbReference type="InterPro" id="IPR010870">
    <property type="entry name" value="Porin_O/P"/>
</dbReference>
<evidence type="ECO:0000256" key="1">
    <source>
        <dbReference type="SAM" id="SignalP"/>
    </source>
</evidence>
<comment type="caution">
    <text evidence="2">The sequence shown here is derived from an EMBL/GenBank/DDBJ whole genome shotgun (WGS) entry which is preliminary data.</text>
</comment>
<sequence length="371" mass="40027">MKQTLRKSALLAAVASTIGMAAPLAQAAGTITFGEDKSVSVGLGIRSTFTSTEDGATNGSSNSNDFALDSVRLYMNASLNKYIKGTFNTEKKADESIGVIDAIAQFEFMPEFNIWAGRMLPASDRSNLNGPYYLLPFSYPGIVSRYPSRTTGRDDGAAVWGKLLDSRLIYNLGAFEGHNVGTRVGTTPGTSDQPLVAARLQYDFWTPNGAPAFYTGSTTFGAADVLSVGVAAQYQKDGAVSATSTGDYTGWNLDGLMEKKAGPGAVTAEGAYYKYDTDGVIKSEDGTAYLLGLGYIFNEVFGWGRFQPHVRYQKFDRDDNPVLAADKKQYDFGLNYVIDGFNAKLAATYSKVEQTTGKEVDKFIVGVQLQF</sequence>
<evidence type="ECO:0000313" key="2">
    <source>
        <dbReference type="EMBL" id="ROH86182.1"/>
    </source>
</evidence>
<dbReference type="AlphaFoldDB" id="A0A3N0V0Q2"/>
<dbReference type="Proteomes" id="UP000275137">
    <property type="component" value="Unassembled WGS sequence"/>
</dbReference>